<evidence type="ECO:0008006" key="3">
    <source>
        <dbReference type="Google" id="ProtNLM"/>
    </source>
</evidence>
<protein>
    <recommendedName>
        <fullName evidence="3">DUF5343 domain-containing protein</fullName>
    </recommendedName>
</protein>
<accession>A0A1J5TFR0</accession>
<organism evidence="2">
    <name type="scientific">mine drainage metagenome</name>
    <dbReference type="NCBI Taxonomy" id="410659"/>
    <lineage>
        <taxon>unclassified sequences</taxon>
        <taxon>metagenomes</taxon>
        <taxon>ecological metagenomes</taxon>
    </lineage>
</organism>
<feature type="region of interest" description="Disordered" evidence="1">
    <location>
        <begin position="146"/>
        <end position="168"/>
    </location>
</feature>
<evidence type="ECO:0000313" key="2">
    <source>
        <dbReference type="EMBL" id="OIR19751.1"/>
    </source>
</evidence>
<dbReference type="Pfam" id="PF17278">
    <property type="entry name" value="DUF5343"/>
    <property type="match status" value="1"/>
</dbReference>
<gene>
    <name evidence="2" type="ORF">GALL_06350</name>
</gene>
<dbReference type="EMBL" id="MLJW01000001">
    <property type="protein sequence ID" value="OIR19751.1"/>
    <property type="molecule type" value="Genomic_DNA"/>
</dbReference>
<sequence length="203" mass="22726">MPDQYPYIISNNKIEPILARIRTAAKPDKLGQELIATWGFTASNDRAMPRVLKSLGFLAESGAPTPYYDRLRDPNDWQLVLGERIKDTYSDLFAIDSNIHKSSETEIKGAMSRITGKDEESVKRYFATFKTLVSLAKINNDAASSIPEIKNPAAPPPQEPPASIPPAHRKSEYHYNIQIHLPVTTDITVYNAIFKSLRENLGV</sequence>
<feature type="compositionally biased region" description="Pro residues" evidence="1">
    <location>
        <begin position="153"/>
        <end position="164"/>
    </location>
</feature>
<reference evidence="2" key="1">
    <citation type="submission" date="2016-10" db="EMBL/GenBank/DDBJ databases">
        <title>Sequence of Gallionella enrichment culture.</title>
        <authorList>
            <person name="Poehlein A."/>
            <person name="Muehling M."/>
            <person name="Daniel R."/>
        </authorList>
    </citation>
    <scope>NUCLEOTIDE SEQUENCE</scope>
</reference>
<dbReference type="AlphaFoldDB" id="A0A1J5TFR0"/>
<dbReference type="InterPro" id="IPR035235">
    <property type="entry name" value="DUF5343"/>
</dbReference>
<evidence type="ECO:0000256" key="1">
    <source>
        <dbReference type="SAM" id="MobiDB-lite"/>
    </source>
</evidence>
<comment type="caution">
    <text evidence="2">The sequence shown here is derived from an EMBL/GenBank/DDBJ whole genome shotgun (WGS) entry which is preliminary data.</text>
</comment>
<proteinExistence type="predicted"/>
<name>A0A1J5TFR0_9ZZZZ</name>